<dbReference type="eggNOG" id="COG1106">
    <property type="taxonomic scope" value="Bacteria"/>
</dbReference>
<reference evidence="2 3" key="1">
    <citation type="journal article" date="2015" name="Microbes Environ.">
        <title>Distribution and evolution of nitrogen fixation genes in the phylum bacteroidetes.</title>
        <authorList>
            <person name="Inoue J."/>
            <person name="Oshima K."/>
            <person name="Suda W."/>
            <person name="Sakamoto M."/>
            <person name="Iino T."/>
            <person name="Noda S."/>
            <person name="Hongoh Y."/>
            <person name="Hattori M."/>
            <person name="Ohkuma M."/>
        </authorList>
    </citation>
    <scope>NUCLEOTIDE SEQUENCE [LARGE SCALE GENOMIC DNA]</scope>
    <source>
        <strain evidence="2 3">JCM 15093</strain>
    </source>
</reference>
<protein>
    <recommendedName>
        <fullName evidence="1">ATPase AAA-type core domain-containing protein</fullName>
    </recommendedName>
</protein>
<dbReference type="STRING" id="1121097.GCA_000428125_01583"/>
<evidence type="ECO:0000259" key="1">
    <source>
        <dbReference type="Pfam" id="PF13304"/>
    </source>
</evidence>
<dbReference type="OrthoDB" id="9809324at2"/>
<dbReference type="SUPFAM" id="SSF52540">
    <property type="entry name" value="P-loop containing nucleoside triphosphate hydrolases"/>
    <property type="match status" value="1"/>
</dbReference>
<dbReference type="PANTHER" id="PTHR40396">
    <property type="entry name" value="ATPASE-LIKE PROTEIN"/>
    <property type="match status" value="1"/>
</dbReference>
<dbReference type="Pfam" id="PF13304">
    <property type="entry name" value="AAA_21"/>
    <property type="match status" value="1"/>
</dbReference>
<sequence length="402" mass="46040">MIAEIKFKNLFSFRDEAVFSFEADKSKEMESYHVVEIVPGVRLLKFAVIYGANASGKSNVMKICYFLKNFILHTPKSKTETTGVLPFLLDQSSQNEDSEIAVSFYVCKRDLTPIKYTYSLSLNRNHVTRESLVYYTSQQPTTVFERWFENGVSTIKFGGKIKLSSAAKEEIALKCLPNMSTLAAYMQVNLIIAELEDVLSYFSGDRMQTLASFLPQRLVSIENLKEENEKQYIVKYLQEADFNISDIYAQDNVSVDSLPRTMFQHKVQQDDDAVSYYEFPDGFESEGTLRTLDLAGYINELIKRDGLLTVDEVESSLHHKLVEFIIEKFLRESNKAQLIVTTHYDGLLAQDDLLRNENIWFTEKNRDGATVLYPLTDFNGLNRISSLQKAYRFGKFGAIPNI</sequence>
<proteinExistence type="predicted"/>
<feature type="domain" description="ATPase AAA-type core" evidence="1">
    <location>
        <begin position="46"/>
        <end position="348"/>
    </location>
</feature>
<dbReference type="RefSeq" id="WP_024996380.1">
    <property type="nucleotide sequence ID" value="NZ_ATZI01000004.1"/>
</dbReference>
<dbReference type="InterPro" id="IPR003959">
    <property type="entry name" value="ATPase_AAA_core"/>
</dbReference>
<dbReference type="PANTHER" id="PTHR40396:SF1">
    <property type="entry name" value="ATPASE AAA-TYPE CORE DOMAIN-CONTAINING PROTEIN"/>
    <property type="match status" value="1"/>
</dbReference>
<organism evidence="2 3">
    <name type="scientific">Bacteroides graminisolvens DSM 19988 = JCM 15093</name>
    <dbReference type="NCBI Taxonomy" id="1121097"/>
    <lineage>
        <taxon>Bacteria</taxon>
        <taxon>Pseudomonadati</taxon>
        <taxon>Bacteroidota</taxon>
        <taxon>Bacteroidia</taxon>
        <taxon>Bacteroidales</taxon>
        <taxon>Bacteroidaceae</taxon>
        <taxon>Bacteroides</taxon>
    </lineage>
</organism>
<comment type="caution">
    <text evidence="2">The sequence shown here is derived from an EMBL/GenBank/DDBJ whole genome shotgun (WGS) entry which is preliminary data.</text>
</comment>
<dbReference type="InterPro" id="IPR027417">
    <property type="entry name" value="P-loop_NTPase"/>
</dbReference>
<dbReference type="Proteomes" id="UP000027601">
    <property type="component" value="Unassembled WGS sequence"/>
</dbReference>
<dbReference type="GO" id="GO:0005524">
    <property type="term" value="F:ATP binding"/>
    <property type="evidence" value="ECO:0007669"/>
    <property type="project" value="InterPro"/>
</dbReference>
<gene>
    <name evidence="2" type="ORF">JCM15093_1637</name>
</gene>
<accession>A0A069D8A3</accession>
<dbReference type="Gene3D" id="3.40.50.300">
    <property type="entry name" value="P-loop containing nucleotide triphosphate hydrolases"/>
    <property type="match status" value="1"/>
</dbReference>
<evidence type="ECO:0000313" key="2">
    <source>
        <dbReference type="EMBL" id="GAK36469.1"/>
    </source>
</evidence>
<dbReference type="EMBL" id="BAJS01000007">
    <property type="protein sequence ID" value="GAK36469.1"/>
    <property type="molecule type" value="Genomic_DNA"/>
</dbReference>
<name>A0A069D8A3_9BACE</name>
<dbReference type="AlphaFoldDB" id="A0A069D8A3"/>
<evidence type="ECO:0000313" key="3">
    <source>
        <dbReference type="Proteomes" id="UP000027601"/>
    </source>
</evidence>
<dbReference type="GO" id="GO:0016887">
    <property type="term" value="F:ATP hydrolysis activity"/>
    <property type="evidence" value="ECO:0007669"/>
    <property type="project" value="InterPro"/>
</dbReference>
<keyword evidence="3" id="KW-1185">Reference proteome</keyword>